<dbReference type="SUPFAM" id="SSF74788">
    <property type="entry name" value="Cullin repeat-like"/>
    <property type="match status" value="1"/>
</dbReference>
<dbReference type="PANTHER" id="PTHR21426">
    <property type="entry name" value="EXOCYST COMPLEX COMPONENT 8"/>
    <property type="match status" value="1"/>
</dbReference>
<evidence type="ECO:0000256" key="2">
    <source>
        <dbReference type="ARBA" id="ARBA00022448"/>
    </source>
</evidence>
<dbReference type="Pfam" id="PF16528">
    <property type="entry name" value="Exo84_C"/>
    <property type="match status" value="1"/>
</dbReference>
<keyword evidence="3" id="KW-0268">Exocytosis</keyword>
<dbReference type="GO" id="GO:0003723">
    <property type="term" value="F:RNA binding"/>
    <property type="evidence" value="ECO:0007669"/>
    <property type="project" value="InterPro"/>
</dbReference>
<keyword evidence="2" id="KW-0813">Transport</keyword>
<dbReference type="SUPFAM" id="SSF48371">
    <property type="entry name" value="ARM repeat"/>
    <property type="match status" value="1"/>
</dbReference>
<dbReference type="InterPro" id="IPR016159">
    <property type="entry name" value="Cullin_repeat-like_dom_sf"/>
</dbReference>
<comment type="caution">
    <text evidence="6">The sequence shown here is derived from an EMBL/GenBank/DDBJ whole genome shotgun (WGS) entry which is preliminary data.</text>
</comment>
<evidence type="ECO:0000313" key="7">
    <source>
        <dbReference type="Proteomes" id="UP000594638"/>
    </source>
</evidence>
<name>A0A8S0QJD6_OLEEU</name>
<evidence type="ECO:0000313" key="6">
    <source>
        <dbReference type="EMBL" id="CAA2965560.1"/>
    </source>
</evidence>
<dbReference type="GO" id="GO:0006887">
    <property type="term" value="P:exocytosis"/>
    <property type="evidence" value="ECO:0007669"/>
    <property type="project" value="UniProtKB-KW"/>
</dbReference>
<dbReference type="GO" id="GO:0000145">
    <property type="term" value="C:exocyst"/>
    <property type="evidence" value="ECO:0007669"/>
    <property type="project" value="InterPro"/>
</dbReference>
<feature type="compositionally biased region" description="Basic and acidic residues" evidence="4">
    <location>
        <begin position="818"/>
        <end position="939"/>
    </location>
</feature>
<organism evidence="6 7">
    <name type="scientific">Olea europaea subsp. europaea</name>
    <dbReference type="NCBI Taxonomy" id="158383"/>
    <lineage>
        <taxon>Eukaryota</taxon>
        <taxon>Viridiplantae</taxon>
        <taxon>Streptophyta</taxon>
        <taxon>Embryophyta</taxon>
        <taxon>Tracheophyta</taxon>
        <taxon>Spermatophyta</taxon>
        <taxon>Magnoliopsida</taxon>
        <taxon>eudicotyledons</taxon>
        <taxon>Gunneridae</taxon>
        <taxon>Pentapetalae</taxon>
        <taxon>asterids</taxon>
        <taxon>lamiids</taxon>
        <taxon>Lamiales</taxon>
        <taxon>Oleaceae</taxon>
        <taxon>Oleeae</taxon>
        <taxon>Olea</taxon>
    </lineage>
</organism>
<feature type="compositionally biased region" description="Acidic residues" evidence="4">
    <location>
        <begin position="1320"/>
        <end position="1347"/>
    </location>
</feature>
<sequence length="1366" mass="156213">MESSSNSTSRFRFRDHNQEMGDDNSSEGHTSVDYSSVASDENVEAELQSMTAKGVQHLCSELLELKQESDLDFQKSIFSNYSAFLAIFKEIEGLQSELLQPKYQALSQKKLVQDLRDGIALNVLSEETIESMQEEPLQVQVFSPSILETHTENVSELLDTLLSEHRHDDALALLEMEDGYFKSLRLEQNFSSNELMSYNSMISEKRAMLSDQITLVAKNSRVSAPELQKALLRLCRLGDRNLATQLLLQYYHSRIELGIRDLQSSKEFLDSLYIQEVAKFVCSMISRAARIFVSLDGETSPHSSDLIQWAGEEIGVFADCFNKFFASISEISGRLSTAIDTMQIAMSYCSLLESQKIILQPFLIKCISPCIEEVLQVHIEHFRQVISIFTSTDTWVVGRYFGPRIITERRDAIIDQQPECLFLTNSGRKFVTLFQSFTEDVAPLVAFQMESSVLKGIMDLFNAYIVILESALSGDKDSSEKGGSKVNFPETPVQEVSILASLSTLEQFVSSIVKNIFDGIHDLDFGIDNYLLFIQDTCSRLRTCFIEEFINNIVSRDVDHQCISESRISWLDNSKIYNLVPSPTHLELYLELKKLQKLVGGDCVDNNWLMGLLEDLVGATFAWISSKSKIWSISKEDLADHHADFMQFILDTQFLVEIARFGGYLSDDIINAFLDIISRLESSFISSGFNPVRDLNDEGWPGNAATKALVKLQELEKKELLENENSDTHGEESLYADAARLSTDFIRSDQNSVTENASEFAIDADTEMIRIEAEKIKIRSRDNRFLLDERSDVGDDGDSCQGNTSIQSDHVELGTGTYKEEECLPTRQREAPDPKEDRNLSRGFERDDRRGKRRQGDDNKENVYRSRKDDMGRGRKLRNYESDDEVDIRGDKTGERRMSREDNSNEDDDKKLYRRREVDYKERDRKRDSHRDVEADRRDRRGKGGHGNDDDDENGKEQRRNRERERNNDDVIDRRRREGRDESEEKNRDLSKKQEDAKPETNSGPGMSMNLGRSGGVYIPPFKLARMMKEIDDKSSVDYQRMTWDALRKSINGLVNKVNATNIKNIIPELFAENLIRGRGLFCRSCMKSQMASPGFTDVFAALVAVVNTKFPEVGDLLLRRITLQYQRAYERNDKPQLLAAVKFIAHLVNQQVVHELIALELLPSLLEKPTDDSVEVAVGFVTECGSMLQDLSPRGLHGEYLSFSFCSMQYGYYLFDTFWVFSLIGIFDRFRGILHEGEIDKRVQFLIEGLFALRKAKFQGYPAVRPELDLVEQEDQLTHEVSLLDEIDPEVALDVFKPDIQFVENEKKYEELKKQILGEESEDEADSEGESEDEDEDESGEEDEEQMNIKDETETNLVNLRRTIY</sequence>
<dbReference type="PANTHER" id="PTHR21426:SF13">
    <property type="entry name" value="OS08G0566700 PROTEIN"/>
    <property type="match status" value="1"/>
</dbReference>
<evidence type="ECO:0000259" key="5">
    <source>
        <dbReference type="SMART" id="SM00543"/>
    </source>
</evidence>
<comment type="similarity">
    <text evidence="1">Belongs to the EXO84 family.</text>
</comment>
<feature type="region of interest" description="Disordered" evidence="4">
    <location>
        <begin position="789"/>
        <end position="1014"/>
    </location>
</feature>
<proteinExistence type="inferred from homology"/>
<protein>
    <submittedName>
        <fullName evidence="6">Pre-mRNA-splicing factor cwc22</fullName>
    </submittedName>
</protein>
<dbReference type="Gene3D" id="1.25.40.180">
    <property type="match status" value="1"/>
</dbReference>
<dbReference type="GO" id="GO:0006893">
    <property type="term" value="P:Golgi to plasma membrane transport"/>
    <property type="evidence" value="ECO:0007669"/>
    <property type="project" value="TreeGrafter"/>
</dbReference>
<dbReference type="EMBL" id="CACTIH010001846">
    <property type="protein sequence ID" value="CAA2965560.1"/>
    <property type="molecule type" value="Genomic_DNA"/>
</dbReference>
<dbReference type="SMART" id="SM00543">
    <property type="entry name" value="MIF4G"/>
    <property type="match status" value="1"/>
</dbReference>
<dbReference type="InterPro" id="IPR016024">
    <property type="entry name" value="ARM-type_fold"/>
</dbReference>
<feature type="compositionally biased region" description="Basic and acidic residues" evidence="4">
    <location>
        <begin position="955"/>
        <end position="999"/>
    </location>
</feature>
<accession>A0A8S0QJD6</accession>
<dbReference type="Pfam" id="PF02854">
    <property type="entry name" value="MIF4G"/>
    <property type="match status" value="1"/>
</dbReference>
<gene>
    <name evidence="6" type="ORF">OLEA9_A069226</name>
</gene>
<feature type="domain" description="MIF4G" evidence="5">
    <location>
        <begin position="1048"/>
        <end position="1258"/>
    </location>
</feature>
<feature type="region of interest" description="Disordered" evidence="4">
    <location>
        <begin position="1"/>
        <end position="34"/>
    </location>
</feature>
<feature type="region of interest" description="Disordered" evidence="4">
    <location>
        <begin position="1316"/>
        <end position="1366"/>
    </location>
</feature>
<keyword evidence="7" id="KW-1185">Reference proteome</keyword>
<dbReference type="InterPro" id="IPR003890">
    <property type="entry name" value="MIF4G-like_typ-3"/>
</dbReference>
<dbReference type="Gramene" id="OE9A069226T1">
    <property type="protein sequence ID" value="OE9A069226C1"/>
    <property type="gene ID" value="OE9A069226"/>
</dbReference>
<dbReference type="InterPro" id="IPR032403">
    <property type="entry name" value="Exo84_C"/>
</dbReference>
<evidence type="ECO:0000256" key="4">
    <source>
        <dbReference type="SAM" id="MobiDB-lite"/>
    </source>
</evidence>
<dbReference type="Proteomes" id="UP000594638">
    <property type="component" value="Unassembled WGS sequence"/>
</dbReference>
<feature type="compositionally biased region" description="Low complexity" evidence="4">
    <location>
        <begin position="1"/>
        <end position="10"/>
    </location>
</feature>
<evidence type="ECO:0000256" key="1">
    <source>
        <dbReference type="ARBA" id="ARBA00007210"/>
    </source>
</evidence>
<evidence type="ECO:0000256" key="3">
    <source>
        <dbReference type="ARBA" id="ARBA00022483"/>
    </source>
</evidence>
<dbReference type="GO" id="GO:0008104">
    <property type="term" value="P:intracellular protein localization"/>
    <property type="evidence" value="ECO:0007669"/>
    <property type="project" value="TreeGrafter"/>
</dbReference>
<dbReference type="OrthoDB" id="642193at2759"/>
<dbReference type="InterPro" id="IPR033961">
    <property type="entry name" value="Exo84"/>
</dbReference>
<reference evidence="6 7" key="1">
    <citation type="submission" date="2019-12" db="EMBL/GenBank/DDBJ databases">
        <authorList>
            <person name="Alioto T."/>
            <person name="Alioto T."/>
            <person name="Gomez Garrido J."/>
        </authorList>
    </citation>
    <scope>NUCLEOTIDE SEQUENCE [LARGE SCALE GENOMIC DNA]</scope>
</reference>